<keyword evidence="1" id="KW-0813">Transport</keyword>
<dbReference type="Pfam" id="PF00005">
    <property type="entry name" value="ABC_tran"/>
    <property type="match status" value="1"/>
</dbReference>
<evidence type="ECO:0000256" key="8">
    <source>
        <dbReference type="ARBA" id="ARBA00023136"/>
    </source>
</evidence>
<dbReference type="PANTHER" id="PTHR43423:SF12">
    <property type="entry name" value="IRON EXPORT ATP-BINDING PROTEIN FETA-RELATED"/>
    <property type="match status" value="1"/>
</dbReference>
<keyword evidence="3" id="KW-0997">Cell inner membrane</keyword>
<organism evidence="10 11">
    <name type="scientific">Carnobacterium viridans</name>
    <dbReference type="NCBI Taxonomy" id="174587"/>
    <lineage>
        <taxon>Bacteria</taxon>
        <taxon>Bacillati</taxon>
        <taxon>Bacillota</taxon>
        <taxon>Bacilli</taxon>
        <taxon>Lactobacillales</taxon>
        <taxon>Carnobacteriaceae</taxon>
        <taxon>Carnobacterium</taxon>
    </lineage>
</organism>
<dbReference type="Gene3D" id="3.40.50.300">
    <property type="entry name" value="P-loop containing nucleotide triphosphate hydrolases"/>
    <property type="match status" value="1"/>
</dbReference>
<dbReference type="InterPro" id="IPR017871">
    <property type="entry name" value="ABC_transporter-like_CS"/>
</dbReference>
<dbReference type="PROSITE" id="PS50893">
    <property type="entry name" value="ABC_TRANSPORTER_2"/>
    <property type="match status" value="1"/>
</dbReference>
<dbReference type="AlphaFoldDB" id="A0A1H0ZLW1"/>
<proteinExistence type="predicted"/>
<dbReference type="GO" id="GO:0006817">
    <property type="term" value="P:phosphate ion transport"/>
    <property type="evidence" value="ECO:0007669"/>
    <property type="project" value="UniProtKB-KW"/>
</dbReference>
<evidence type="ECO:0000256" key="2">
    <source>
        <dbReference type="ARBA" id="ARBA00022475"/>
    </source>
</evidence>
<keyword evidence="4" id="KW-0592">Phosphate transport</keyword>
<gene>
    <name evidence="10" type="ORF">SAMN04487752_1600</name>
</gene>
<dbReference type="InterPro" id="IPR003593">
    <property type="entry name" value="AAA+_ATPase"/>
</dbReference>
<evidence type="ECO:0000256" key="7">
    <source>
        <dbReference type="ARBA" id="ARBA00022967"/>
    </source>
</evidence>
<reference evidence="11" key="1">
    <citation type="submission" date="2016-10" db="EMBL/GenBank/DDBJ databases">
        <authorList>
            <person name="Varghese N."/>
            <person name="Submissions S."/>
        </authorList>
    </citation>
    <scope>NUCLEOTIDE SEQUENCE [LARGE SCALE GENOMIC DNA]</scope>
    <source>
        <strain evidence="11">MPL-11</strain>
    </source>
</reference>
<evidence type="ECO:0000256" key="5">
    <source>
        <dbReference type="ARBA" id="ARBA00022741"/>
    </source>
</evidence>
<evidence type="ECO:0000256" key="6">
    <source>
        <dbReference type="ARBA" id="ARBA00022840"/>
    </source>
</evidence>
<evidence type="ECO:0000256" key="1">
    <source>
        <dbReference type="ARBA" id="ARBA00022448"/>
    </source>
</evidence>
<keyword evidence="8" id="KW-0472">Membrane</keyword>
<dbReference type="InterPro" id="IPR027417">
    <property type="entry name" value="P-loop_NTPase"/>
</dbReference>
<dbReference type="SUPFAM" id="SSF52540">
    <property type="entry name" value="P-loop containing nucleoside triphosphate hydrolases"/>
    <property type="match status" value="1"/>
</dbReference>
<protein>
    <submittedName>
        <fullName evidence="10">Putative ABC transport system ATP-binding protein</fullName>
    </submittedName>
</protein>
<evidence type="ECO:0000256" key="3">
    <source>
        <dbReference type="ARBA" id="ARBA00022519"/>
    </source>
</evidence>
<name>A0A1H0ZLW1_9LACT</name>
<dbReference type="EMBL" id="FNJW01000008">
    <property type="protein sequence ID" value="SDQ28433.1"/>
    <property type="molecule type" value="Genomic_DNA"/>
</dbReference>
<keyword evidence="2" id="KW-1003">Cell membrane</keyword>
<keyword evidence="11" id="KW-1185">Reference proteome</keyword>
<dbReference type="PROSITE" id="PS00211">
    <property type="entry name" value="ABC_TRANSPORTER_1"/>
    <property type="match status" value="1"/>
</dbReference>
<dbReference type="RefSeq" id="WP_023179411.1">
    <property type="nucleotide sequence ID" value="NZ_CP084916.1"/>
</dbReference>
<dbReference type="GO" id="GO:0005524">
    <property type="term" value="F:ATP binding"/>
    <property type="evidence" value="ECO:0007669"/>
    <property type="project" value="UniProtKB-KW"/>
</dbReference>
<keyword evidence="7" id="KW-1278">Translocase</keyword>
<dbReference type="SMART" id="SM00382">
    <property type="entry name" value="AAA"/>
    <property type="match status" value="1"/>
</dbReference>
<keyword evidence="6 10" id="KW-0067">ATP-binding</keyword>
<dbReference type="OrthoDB" id="9785080at2"/>
<evidence type="ECO:0000256" key="4">
    <source>
        <dbReference type="ARBA" id="ARBA00022592"/>
    </source>
</evidence>
<accession>A0A1H0ZLW1</accession>
<sequence length="217" mass="24125">METPLLNTTQLGYELDGKAILKGITLSVEEGEFLTITGPSGSGKSTLLKIIASLLSPTEGTVSYQSKPIDDYEPTDYRKEVSYCFQTATLFGETVKDNLMFPFVIRDQPFNEKKALDALKKVGLGAEYLTKSVNALSGGEKQRVALIRNVLFMPKVLLLDEVTSALDHENQEIIRNLIRNLNHEQGVTILWVTHNAVEIQASNRIIQLVNGEMEEPK</sequence>
<dbReference type="InterPro" id="IPR003439">
    <property type="entry name" value="ABC_transporter-like_ATP-bd"/>
</dbReference>
<evidence type="ECO:0000313" key="11">
    <source>
        <dbReference type="Proteomes" id="UP000199481"/>
    </source>
</evidence>
<evidence type="ECO:0000313" key="10">
    <source>
        <dbReference type="EMBL" id="SDQ28433.1"/>
    </source>
</evidence>
<dbReference type="Proteomes" id="UP000199481">
    <property type="component" value="Unassembled WGS sequence"/>
</dbReference>
<dbReference type="PANTHER" id="PTHR43423">
    <property type="entry name" value="ABC TRANSPORTER I FAMILY MEMBER 17"/>
    <property type="match status" value="1"/>
</dbReference>
<dbReference type="GO" id="GO:0016887">
    <property type="term" value="F:ATP hydrolysis activity"/>
    <property type="evidence" value="ECO:0007669"/>
    <property type="project" value="InterPro"/>
</dbReference>
<feature type="domain" description="ABC transporter" evidence="9">
    <location>
        <begin position="6"/>
        <end position="217"/>
    </location>
</feature>
<keyword evidence="5" id="KW-0547">Nucleotide-binding</keyword>
<evidence type="ECO:0000259" key="9">
    <source>
        <dbReference type="PROSITE" id="PS50893"/>
    </source>
</evidence>